<organism evidence="2 3">
    <name type="scientific">Cladophialophora carrionii</name>
    <dbReference type="NCBI Taxonomy" id="86049"/>
    <lineage>
        <taxon>Eukaryota</taxon>
        <taxon>Fungi</taxon>
        <taxon>Dikarya</taxon>
        <taxon>Ascomycota</taxon>
        <taxon>Pezizomycotina</taxon>
        <taxon>Eurotiomycetes</taxon>
        <taxon>Chaetothyriomycetidae</taxon>
        <taxon>Chaetothyriales</taxon>
        <taxon>Herpotrichiellaceae</taxon>
        <taxon>Cladophialophora</taxon>
    </lineage>
</organism>
<sequence>MDTPCGSSKKNAVNDDREDRGTSNSMMLVHNNATVRQDMLDVDVECGHVKMSHVPLLGKDVAQHGTLSPAWPVEGDPMARLCCAFLEPCRESDTDRRAVLTGLPRDLGIVANSDCAETATAVADTASEL</sequence>
<protein>
    <submittedName>
        <fullName evidence="2">Uncharacterized protein</fullName>
    </submittedName>
</protein>
<evidence type="ECO:0000313" key="2">
    <source>
        <dbReference type="EMBL" id="OCT50786.1"/>
    </source>
</evidence>
<gene>
    <name evidence="2" type="ORF">CLCR_07744</name>
</gene>
<feature type="region of interest" description="Disordered" evidence="1">
    <location>
        <begin position="1"/>
        <end position="25"/>
    </location>
</feature>
<dbReference type="Proteomes" id="UP000094526">
    <property type="component" value="Unassembled WGS sequence"/>
</dbReference>
<reference evidence="3" key="1">
    <citation type="submission" date="2015-07" db="EMBL/GenBank/DDBJ databases">
        <authorList>
            <person name="Teixeira M.M."/>
            <person name="Souza R.C."/>
            <person name="Almeida L.G."/>
            <person name="Vicente V.A."/>
            <person name="de Hoog S."/>
            <person name="Bocca A.L."/>
            <person name="de Almeida S.R."/>
            <person name="Vasconcelos A.T."/>
            <person name="Felipe M.S."/>
        </authorList>
    </citation>
    <scope>NUCLEOTIDE SEQUENCE [LARGE SCALE GENOMIC DNA]</scope>
    <source>
        <strain evidence="3">KSF</strain>
    </source>
</reference>
<feature type="compositionally biased region" description="Polar residues" evidence="1">
    <location>
        <begin position="1"/>
        <end position="11"/>
    </location>
</feature>
<name>A0A1C1CQL6_9EURO</name>
<keyword evidence="3" id="KW-1185">Reference proteome</keyword>
<comment type="caution">
    <text evidence="2">The sequence shown here is derived from an EMBL/GenBank/DDBJ whole genome shotgun (WGS) entry which is preliminary data.</text>
</comment>
<accession>A0A1C1CQL6</accession>
<dbReference type="AlphaFoldDB" id="A0A1C1CQL6"/>
<dbReference type="EMBL" id="LGRB01000010">
    <property type="protein sequence ID" value="OCT50786.1"/>
    <property type="molecule type" value="Genomic_DNA"/>
</dbReference>
<evidence type="ECO:0000256" key="1">
    <source>
        <dbReference type="SAM" id="MobiDB-lite"/>
    </source>
</evidence>
<feature type="compositionally biased region" description="Basic and acidic residues" evidence="1">
    <location>
        <begin position="12"/>
        <end position="21"/>
    </location>
</feature>
<evidence type="ECO:0000313" key="3">
    <source>
        <dbReference type="Proteomes" id="UP000094526"/>
    </source>
</evidence>
<dbReference type="VEuPathDB" id="FungiDB:CLCR_07744"/>
<proteinExistence type="predicted"/>